<dbReference type="PANTHER" id="PTHR11228:SF7">
    <property type="entry name" value="PQQA PEPTIDE CYCLASE"/>
    <property type="match status" value="1"/>
</dbReference>
<evidence type="ECO:0000256" key="2">
    <source>
        <dbReference type="ARBA" id="ARBA00022691"/>
    </source>
</evidence>
<dbReference type="InterPro" id="IPR006638">
    <property type="entry name" value="Elp3/MiaA/NifB-like_rSAM"/>
</dbReference>
<dbReference type="OrthoDB" id="9792276at2"/>
<dbReference type="CDD" id="cd01335">
    <property type="entry name" value="Radical_SAM"/>
    <property type="match status" value="1"/>
</dbReference>
<dbReference type="KEGG" id="masz:C9I28_26695"/>
<dbReference type="Gene3D" id="3.20.20.70">
    <property type="entry name" value="Aldolase class I"/>
    <property type="match status" value="1"/>
</dbReference>
<dbReference type="PROSITE" id="PS51918">
    <property type="entry name" value="RADICAL_SAM"/>
    <property type="match status" value="1"/>
</dbReference>
<dbReference type="InterPro" id="IPR013785">
    <property type="entry name" value="Aldolase_TIM"/>
</dbReference>
<dbReference type="PANTHER" id="PTHR11228">
    <property type="entry name" value="RADICAL SAM DOMAIN PROTEIN"/>
    <property type="match status" value="1"/>
</dbReference>
<protein>
    <submittedName>
        <fullName evidence="7">Radical SAM protein</fullName>
    </submittedName>
</protein>
<keyword evidence="2" id="KW-0949">S-adenosyl-L-methionine</keyword>
<dbReference type="GO" id="GO:0046872">
    <property type="term" value="F:metal ion binding"/>
    <property type="evidence" value="ECO:0007669"/>
    <property type="project" value="UniProtKB-KW"/>
</dbReference>
<keyword evidence="8" id="KW-1185">Reference proteome</keyword>
<organism evidence="7 8">
    <name type="scientific">Pseudoduganella armeniaca</name>
    <dbReference type="NCBI Taxonomy" id="2072590"/>
    <lineage>
        <taxon>Bacteria</taxon>
        <taxon>Pseudomonadati</taxon>
        <taxon>Pseudomonadota</taxon>
        <taxon>Betaproteobacteria</taxon>
        <taxon>Burkholderiales</taxon>
        <taxon>Oxalobacteraceae</taxon>
        <taxon>Telluria group</taxon>
        <taxon>Pseudoduganella</taxon>
    </lineage>
</organism>
<evidence type="ECO:0000313" key="8">
    <source>
        <dbReference type="Proteomes" id="UP000240505"/>
    </source>
</evidence>
<evidence type="ECO:0000256" key="5">
    <source>
        <dbReference type="ARBA" id="ARBA00023014"/>
    </source>
</evidence>
<dbReference type="InterPro" id="IPR058240">
    <property type="entry name" value="rSAM_sf"/>
</dbReference>
<dbReference type="AlphaFoldDB" id="A0A2R4CH05"/>
<evidence type="ECO:0000256" key="4">
    <source>
        <dbReference type="ARBA" id="ARBA00023004"/>
    </source>
</evidence>
<evidence type="ECO:0000256" key="1">
    <source>
        <dbReference type="ARBA" id="ARBA00001966"/>
    </source>
</evidence>
<evidence type="ECO:0000259" key="6">
    <source>
        <dbReference type="PROSITE" id="PS51918"/>
    </source>
</evidence>
<comment type="cofactor">
    <cofactor evidence="1">
        <name>[4Fe-4S] cluster</name>
        <dbReference type="ChEBI" id="CHEBI:49883"/>
    </cofactor>
</comment>
<name>A0A2R4CH05_9BURK</name>
<keyword evidence="3" id="KW-0479">Metal-binding</keyword>
<dbReference type="Pfam" id="PF04055">
    <property type="entry name" value="Radical_SAM"/>
    <property type="match status" value="1"/>
</dbReference>
<sequence>MFNDNPTGGMPVLQLHPSRRCNLACLHCYTSSGPAIRQELPIGMLLACLDDAYQAGYRQLAVSGGEPLLYSELGALLAHARELGMTTTITTNGMLATPRRWTPLAPLVDFVAVSIDGRPAEHDTIRGQAGAFDKTVRHLATIRASGVPFGFIFTLTQHNVDSLEFVVRLAAEAGARAVQVHPLTMDGRATAMLPQARPDGLELIVALVEAARLGASLGVAVHVDAVTAEQLTQYRSRFVPARPATALTQIAPILVVQADSMVVPLTHGMDARFMLGSLGSAPLERLAERWLAGQRPDELARLCEATWNDLTTASASPLPAVYWYEEVAMASRVAIEAPVTWQRSITRPDLEPRLQARA</sequence>
<reference evidence="7 8" key="1">
    <citation type="submission" date="2018-03" db="EMBL/GenBank/DDBJ databases">
        <title>Massilia armeniaca sp. nov., isolated from desert soil.</title>
        <authorList>
            <person name="Huang H."/>
            <person name="Ren M."/>
        </authorList>
    </citation>
    <scope>NUCLEOTIDE SEQUENCE [LARGE SCALE GENOMIC DNA]</scope>
    <source>
        <strain evidence="7 8">ZMN-3</strain>
    </source>
</reference>
<dbReference type="SFLD" id="SFLDG01067">
    <property type="entry name" value="SPASM/twitch_domain_containing"/>
    <property type="match status" value="1"/>
</dbReference>
<feature type="domain" description="Radical SAM core" evidence="6">
    <location>
        <begin position="7"/>
        <end position="224"/>
    </location>
</feature>
<dbReference type="Proteomes" id="UP000240505">
    <property type="component" value="Chromosome"/>
</dbReference>
<dbReference type="InterPro" id="IPR050377">
    <property type="entry name" value="Radical_SAM_PqqE_MftC-like"/>
</dbReference>
<gene>
    <name evidence="7" type="ORF">C9I28_26695</name>
</gene>
<evidence type="ECO:0000313" key="7">
    <source>
        <dbReference type="EMBL" id="AVR98822.1"/>
    </source>
</evidence>
<dbReference type="GO" id="GO:0003824">
    <property type="term" value="F:catalytic activity"/>
    <property type="evidence" value="ECO:0007669"/>
    <property type="project" value="InterPro"/>
</dbReference>
<dbReference type="InterPro" id="IPR007197">
    <property type="entry name" value="rSAM"/>
</dbReference>
<evidence type="ECO:0000256" key="3">
    <source>
        <dbReference type="ARBA" id="ARBA00022723"/>
    </source>
</evidence>
<keyword evidence="4" id="KW-0408">Iron</keyword>
<dbReference type="EMBL" id="CP028324">
    <property type="protein sequence ID" value="AVR98822.1"/>
    <property type="molecule type" value="Genomic_DNA"/>
</dbReference>
<accession>A0A2R4CH05</accession>
<dbReference type="SMART" id="SM00729">
    <property type="entry name" value="Elp3"/>
    <property type="match status" value="1"/>
</dbReference>
<dbReference type="SFLD" id="SFLDS00029">
    <property type="entry name" value="Radical_SAM"/>
    <property type="match status" value="1"/>
</dbReference>
<dbReference type="SUPFAM" id="SSF102114">
    <property type="entry name" value="Radical SAM enzymes"/>
    <property type="match status" value="1"/>
</dbReference>
<proteinExistence type="predicted"/>
<dbReference type="GO" id="GO:0051536">
    <property type="term" value="F:iron-sulfur cluster binding"/>
    <property type="evidence" value="ECO:0007669"/>
    <property type="project" value="UniProtKB-KW"/>
</dbReference>
<keyword evidence="5" id="KW-0411">Iron-sulfur</keyword>